<evidence type="ECO:0000313" key="2">
    <source>
        <dbReference type="Proteomes" id="UP000735302"/>
    </source>
</evidence>
<reference evidence="1 2" key="1">
    <citation type="journal article" date="2021" name="Elife">
        <title>Chloroplast acquisition without the gene transfer in kleptoplastic sea slugs, Plakobranchus ocellatus.</title>
        <authorList>
            <person name="Maeda T."/>
            <person name="Takahashi S."/>
            <person name="Yoshida T."/>
            <person name="Shimamura S."/>
            <person name="Takaki Y."/>
            <person name="Nagai Y."/>
            <person name="Toyoda A."/>
            <person name="Suzuki Y."/>
            <person name="Arimoto A."/>
            <person name="Ishii H."/>
            <person name="Satoh N."/>
            <person name="Nishiyama T."/>
            <person name="Hasebe M."/>
            <person name="Maruyama T."/>
            <person name="Minagawa J."/>
            <person name="Obokata J."/>
            <person name="Shigenobu S."/>
        </authorList>
    </citation>
    <scope>NUCLEOTIDE SEQUENCE [LARGE SCALE GENOMIC DNA]</scope>
</reference>
<gene>
    <name evidence="1" type="ORF">PoB_002021500</name>
</gene>
<protein>
    <recommendedName>
        <fullName evidence="3">FHA domain-containing protein</fullName>
    </recommendedName>
</protein>
<evidence type="ECO:0008006" key="3">
    <source>
        <dbReference type="Google" id="ProtNLM"/>
    </source>
</evidence>
<sequence length="133" mass="15093">MKPLFSEIKIFPTNHPIHTKLSCNFNVSTNTTQVIRINNRDINNSTLSIRDIDNNTISIRDIDNSTLTTRDINNSTVSHNRDIKNINNVILNLHSVLKFHILSIPPTSYQLAQHSLLQRGDIGKSTLNAVFFN</sequence>
<name>A0AAV3ZDL1_9GAST</name>
<keyword evidence="2" id="KW-1185">Reference proteome</keyword>
<proteinExistence type="predicted"/>
<dbReference type="EMBL" id="BLXT01002363">
    <property type="protein sequence ID" value="GFN93709.1"/>
    <property type="molecule type" value="Genomic_DNA"/>
</dbReference>
<organism evidence="1 2">
    <name type="scientific">Plakobranchus ocellatus</name>
    <dbReference type="NCBI Taxonomy" id="259542"/>
    <lineage>
        <taxon>Eukaryota</taxon>
        <taxon>Metazoa</taxon>
        <taxon>Spiralia</taxon>
        <taxon>Lophotrochozoa</taxon>
        <taxon>Mollusca</taxon>
        <taxon>Gastropoda</taxon>
        <taxon>Heterobranchia</taxon>
        <taxon>Euthyneura</taxon>
        <taxon>Panpulmonata</taxon>
        <taxon>Sacoglossa</taxon>
        <taxon>Placobranchoidea</taxon>
        <taxon>Plakobranchidae</taxon>
        <taxon>Plakobranchus</taxon>
    </lineage>
</organism>
<evidence type="ECO:0000313" key="1">
    <source>
        <dbReference type="EMBL" id="GFN93709.1"/>
    </source>
</evidence>
<comment type="caution">
    <text evidence="1">The sequence shown here is derived from an EMBL/GenBank/DDBJ whole genome shotgun (WGS) entry which is preliminary data.</text>
</comment>
<dbReference type="Proteomes" id="UP000735302">
    <property type="component" value="Unassembled WGS sequence"/>
</dbReference>
<dbReference type="AlphaFoldDB" id="A0AAV3ZDL1"/>
<accession>A0AAV3ZDL1</accession>